<keyword evidence="2" id="KW-1185">Reference proteome</keyword>
<accession>A0A328TL43</accession>
<protein>
    <submittedName>
        <fullName evidence="1">Uncharacterized protein</fullName>
    </submittedName>
</protein>
<feature type="non-terminal residue" evidence="1">
    <location>
        <position position="30"/>
    </location>
</feature>
<proteinExistence type="predicted"/>
<evidence type="ECO:0000313" key="2">
    <source>
        <dbReference type="Proteomes" id="UP000244334"/>
    </source>
</evidence>
<comment type="caution">
    <text evidence="1">The sequence shown here is derived from an EMBL/GenBank/DDBJ whole genome shotgun (WGS) entry which is preliminary data.</text>
</comment>
<dbReference type="AlphaFoldDB" id="A0A328TL43"/>
<gene>
    <name evidence="1" type="ORF">ACZ87_03151</name>
</gene>
<dbReference type="EMBL" id="LJAM02000481">
    <property type="protein sequence ID" value="RAP70052.1"/>
    <property type="molecule type" value="Genomic_DNA"/>
</dbReference>
<name>A0A328TL43_9GAMM</name>
<dbReference type="Proteomes" id="UP000244334">
    <property type="component" value="Unassembled WGS sequence"/>
</dbReference>
<evidence type="ECO:0000313" key="1">
    <source>
        <dbReference type="EMBL" id="RAP70052.1"/>
    </source>
</evidence>
<organism evidence="1 2">
    <name type="scientific">Candidatus Erwinia dacicola</name>
    <dbReference type="NCBI Taxonomy" id="252393"/>
    <lineage>
        <taxon>Bacteria</taxon>
        <taxon>Pseudomonadati</taxon>
        <taxon>Pseudomonadota</taxon>
        <taxon>Gammaproteobacteria</taxon>
        <taxon>Enterobacterales</taxon>
        <taxon>Erwiniaceae</taxon>
        <taxon>Erwinia</taxon>
    </lineage>
</organism>
<reference evidence="1" key="1">
    <citation type="submission" date="2018-04" db="EMBL/GenBank/DDBJ databases">
        <title>Genomes of the Obligate Erwinia dacicola and Facultative Enterobacter sp. OLF Endosymbionts of the Olive Fruit fly, Bactrocera oleae.</title>
        <authorList>
            <person name="Estes A.M."/>
            <person name="Hearn D.J."/>
            <person name="Agarwal S."/>
            <person name="Pierson E.A."/>
            <person name="Dunning-Hotopp J.C."/>
        </authorList>
    </citation>
    <scope>NUCLEOTIDE SEQUENCE [LARGE SCALE GENOMIC DNA]</scope>
    <source>
        <strain evidence="1">Oroville</strain>
    </source>
</reference>
<sequence length="30" mass="3239">MDYETVTTAANVALLQGERHGFAVPVLCMT</sequence>